<sequence length="267" mass="30391">MDGNAKIANLMSEDPGLAIFRRFGALNKQHLLYLQAELVQLEDELQEQARLDHSFPEDRFRRSFAKSWVALKLSASEKGADQQWEKICVIQEKMVRYYEYLFYSAAISNTSRPNSHNLEFFREWYGRADMGNRPLLDDDQHVWGGTHDEDLIALGQPSGNDVISRWLVDNVTPLLHKMLRSHRPPADIEAAVVCYSSYSDRKLHRCINIISTVISSLFPILSIVLLSRVHSLQVQLCVIAAATSIFSFCLACITEGRRIEIFAATST</sequence>
<organism evidence="3 4">
    <name type="scientific">Amylocarpus encephaloides</name>
    <dbReference type="NCBI Taxonomy" id="45428"/>
    <lineage>
        <taxon>Eukaryota</taxon>
        <taxon>Fungi</taxon>
        <taxon>Dikarya</taxon>
        <taxon>Ascomycota</taxon>
        <taxon>Pezizomycotina</taxon>
        <taxon>Leotiomycetes</taxon>
        <taxon>Helotiales</taxon>
        <taxon>Helotiales incertae sedis</taxon>
        <taxon>Amylocarpus</taxon>
    </lineage>
</organism>
<name>A0A9P7YCM0_9HELO</name>
<dbReference type="AlphaFoldDB" id="A0A9P7YCM0"/>
<dbReference type="InterPro" id="IPR046529">
    <property type="entry name" value="DUF6594"/>
</dbReference>
<protein>
    <recommendedName>
        <fullName evidence="2">DUF6594 domain-containing protein</fullName>
    </recommendedName>
</protein>
<feature type="transmembrane region" description="Helical" evidence="1">
    <location>
        <begin position="232"/>
        <end position="253"/>
    </location>
</feature>
<evidence type="ECO:0000256" key="1">
    <source>
        <dbReference type="SAM" id="Phobius"/>
    </source>
</evidence>
<accession>A0A9P7YCM0</accession>
<keyword evidence="1" id="KW-1133">Transmembrane helix</keyword>
<dbReference type="OrthoDB" id="5342093at2759"/>
<keyword evidence="1" id="KW-0472">Membrane</keyword>
<feature type="transmembrane region" description="Helical" evidence="1">
    <location>
        <begin position="206"/>
        <end position="226"/>
    </location>
</feature>
<dbReference type="PANTHER" id="PTHR34502:SF5">
    <property type="entry name" value="DUF6594 DOMAIN-CONTAINING PROTEIN"/>
    <property type="match status" value="1"/>
</dbReference>
<evidence type="ECO:0000259" key="2">
    <source>
        <dbReference type="Pfam" id="PF20237"/>
    </source>
</evidence>
<keyword evidence="1" id="KW-0812">Transmembrane</keyword>
<feature type="domain" description="DUF6594" evidence="2">
    <location>
        <begin position="6"/>
        <end position="266"/>
    </location>
</feature>
<keyword evidence="4" id="KW-1185">Reference proteome</keyword>
<gene>
    <name evidence="3" type="ORF">BJ875DRAFT_517842</name>
</gene>
<dbReference type="Proteomes" id="UP000824998">
    <property type="component" value="Unassembled WGS sequence"/>
</dbReference>
<comment type="caution">
    <text evidence="3">The sequence shown here is derived from an EMBL/GenBank/DDBJ whole genome shotgun (WGS) entry which is preliminary data.</text>
</comment>
<dbReference type="EMBL" id="MU251618">
    <property type="protein sequence ID" value="KAG9231186.1"/>
    <property type="molecule type" value="Genomic_DNA"/>
</dbReference>
<evidence type="ECO:0000313" key="4">
    <source>
        <dbReference type="Proteomes" id="UP000824998"/>
    </source>
</evidence>
<dbReference type="Pfam" id="PF20237">
    <property type="entry name" value="DUF6594"/>
    <property type="match status" value="1"/>
</dbReference>
<reference evidence="3" key="1">
    <citation type="journal article" date="2021" name="IMA Fungus">
        <title>Genomic characterization of three marine fungi, including Emericellopsis atlantica sp. nov. with signatures of a generalist lifestyle and marine biomass degradation.</title>
        <authorList>
            <person name="Hagestad O.C."/>
            <person name="Hou L."/>
            <person name="Andersen J.H."/>
            <person name="Hansen E.H."/>
            <person name="Altermark B."/>
            <person name="Li C."/>
            <person name="Kuhnert E."/>
            <person name="Cox R.J."/>
            <person name="Crous P.W."/>
            <person name="Spatafora J.W."/>
            <person name="Lail K."/>
            <person name="Amirebrahimi M."/>
            <person name="Lipzen A."/>
            <person name="Pangilinan J."/>
            <person name="Andreopoulos W."/>
            <person name="Hayes R.D."/>
            <person name="Ng V."/>
            <person name="Grigoriev I.V."/>
            <person name="Jackson S.A."/>
            <person name="Sutton T.D.S."/>
            <person name="Dobson A.D.W."/>
            <person name="Rama T."/>
        </authorList>
    </citation>
    <scope>NUCLEOTIDE SEQUENCE</scope>
    <source>
        <strain evidence="3">TRa018bII</strain>
    </source>
</reference>
<evidence type="ECO:0000313" key="3">
    <source>
        <dbReference type="EMBL" id="KAG9231186.1"/>
    </source>
</evidence>
<proteinExistence type="predicted"/>
<dbReference type="PANTHER" id="PTHR34502">
    <property type="entry name" value="DUF6594 DOMAIN-CONTAINING PROTEIN-RELATED"/>
    <property type="match status" value="1"/>
</dbReference>